<organism evidence="2 3">
    <name type="scientific">Malus baccata</name>
    <name type="common">Siberian crab apple</name>
    <name type="synonym">Pyrus baccata</name>
    <dbReference type="NCBI Taxonomy" id="106549"/>
    <lineage>
        <taxon>Eukaryota</taxon>
        <taxon>Viridiplantae</taxon>
        <taxon>Streptophyta</taxon>
        <taxon>Embryophyta</taxon>
        <taxon>Tracheophyta</taxon>
        <taxon>Spermatophyta</taxon>
        <taxon>Magnoliopsida</taxon>
        <taxon>eudicotyledons</taxon>
        <taxon>Gunneridae</taxon>
        <taxon>Pentapetalae</taxon>
        <taxon>rosids</taxon>
        <taxon>fabids</taxon>
        <taxon>Rosales</taxon>
        <taxon>Rosaceae</taxon>
        <taxon>Amygdaloideae</taxon>
        <taxon>Maleae</taxon>
        <taxon>Malus</taxon>
    </lineage>
</organism>
<accession>A0A540K8F8</accession>
<name>A0A540K8F8_MALBA</name>
<keyword evidence="3" id="KW-1185">Reference proteome</keyword>
<evidence type="ECO:0000313" key="3">
    <source>
        <dbReference type="Proteomes" id="UP000315295"/>
    </source>
</evidence>
<evidence type="ECO:0000256" key="1">
    <source>
        <dbReference type="SAM" id="MobiDB-lite"/>
    </source>
</evidence>
<protein>
    <submittedName>
        <fullName evidence="2">Uncharacterized protein</fullName>
    </submittedName>
</protein>
<dbReference type="AlphaFoldDB" id="A0A540K8F8"/>
<evidence type="ECO:0000313" key="2">
    <source>
        <dbReference type="EMBL" id="TQD70501.1"/>
    </source>
</evidence>
<sequence length="246" mass="27571">MYVSISSGWNFTYFSVCLPASNTCENCPKNDRYAGITTADIDTLNSDCICSSLTTHVFYVLWISSNKTLKLWNLSFNTGFATFPFTLSPSWLRRCSSRPPRLPRVVLVVLPQIRRPPTVPRVAYTRVDLCRPFDFLQDVSPVVHHEDGAQSHVLVQLRFRLEIRVQQVHHAQQLQVKRRLVVARVPGSLPCLVLAAFGPTRRIGAFDLRVLSEKPIRACPCTRTRTSGNSSCIGSADGPPLQEPGF</sequence>
<dbReference type="Proteomes" id="UP000315295">
    <property type="component" value="Unassembled WGS sequence"/>
</dbReference>
<feature type="region of interest" description="Disordered" evidence="1">
    <location>
        <begin position="227"/>
        <end position="246"/>
    </location>
</feature>
<reference evidence="2 3" key="1">
    <citation type="journal article" date="2019" name="G3 (Bethesda)">
        <title>Sequencing of a Wild Apple (Malus baccata) Genome Unravels the Differences Between Cultivated and Wild Apple Species Regarding Disease Resistance and Cold Tolerance.</title>
        <authorList>
            <person name="Chen X."/>
        </authorList>
    </citation>
    <scope>NUCLEOTIDE SEQUENCE [LARGE SCALE GENOMIC DNA]</scope>
    <source>
        <strain evidence="3">cv. Shandingzi</strain>
        <tissue evidence="2">Leaves</tissue>
    </source>
</reference>
<dbReference type="EMBL" id="VIEB01001782">
    <property type="protein sequence ID" value="TQD70501.1"/>
    <property type="molecule type" value="Genomic_DNA"/>
</dbReference>
<comment type="caution">
    <text evidence="2">The sequence shown here is derived from an EMBL/GenBank/DDBJ whole genome shotgun (WGS) entry which is preliminary data.</text>
</comment>
<gene>
    <name evidence="2" type="ORF">C1H46_043962</name>
</gene>
<proteinExistence type="predicted"/>